<evidence type="ECO:0000313" key="2">
    <source>
        <dbReference type="Proteomes" id="UP000595610"/>
    </source>
</evidence>
<keyword evidence="2" id="KW-1185">Reference proteome</keyword>
<dbReference type="EMBL" id="CP066075">
    <property type="protein sequence ID" value="QQC63794.1"/>
    <property type="molecule type" value="Genomic_DNA"/>
</dbReference>
<proteinExistence type="predicted"/>
<gene>
    <name evidence="1" type="ORF">I6I06_16105</name>
</gene>
<evidence type="ECO:0000313" key="1">
    <source>
        <dbReference type="EMBL" id="QQC63794.1"/>
    </source>
</evidence>
<organism evidence="1 2">
    <name type="scientific">Paraburkholderia ginsengisoli</name>
    <dbReference type="NCBI Taxonomy" id="311231"/>
    <lineage>
        <taxon>Bacteria</taxon>
        <taxon>Pseudomonadati</taxon>
        <taxon>Pseudomonadota</taxon>
        <taxon>Betaproteobacteria</taxon>
        <taxon>Burkholderiales</taxon>
        <taxon>Burkholderiaceae</taxon>
        <taxon>Paraburkholderia</taxon>
    </lineage>
</organism>
<dbReference type="Proteomes" id="UP000595610">
    <property type="component" value="Chromosome 1"/>
</dbReference>
<dbReference type="RefSeq" id="WP_042321674.1">
    <property type="nucleotide sequence ID" value="NZ_CP066075.1"/>
</dbReference>
<protein>
    <submittedName>
        <fullName evidence="1">Uncharacterized protein</fullName>
    </submittedName>
</protein>
<dbReference type="AlphaFoldDB" id="A0A7T4N261"/>
<reference evidence="1 2" key="1">
    <citation type="submission" date="2020-12" db="EMBL/GenBank/DDBJ databases">
        <title>FDA dAtabase for Regulatory Grade micrObial Sequences (FDA-ARGOS): Supporting development and validation of Infectious Disease Dx tests.</title>
        <authorList>
            <person name="Nelson B."/>
            <person name="Plummer A."/>
            <person name="Tallon L."/>
            <person name="Sadzewicz L."/>
            <person name="Zhao X."/>
            <person name="Boylan J."/>
            <person name="Ott S."/>
            <person name="Bowen H."/>
            <person name="Vavikolanu K."/>
            <person name="Mehta A."/>
            <person name="Aluvathingal J."/>
            <person name="Nadendla S."/>
            <person name="Myers T."/>
            <person name="Yan Y."/>
            <person name="Sichtig H."/>
        </authorList>
    </citation>
    <scope>NUCLEOTIDE SEQUENCE [LARGE SCALE GENOMIC DNA]</scope>
    <source>
        <strain evidence="1 2">FDAARGOS_1049</strain>
    </source>
</reference>
<sequence>MKEIQIKLGLFDTDIGVYDLWKQLNAAYAAKSPERSAQETSHQWMMQYIAHANTERVREERARASFLGDLSQIIGRQAELCARLSLDHLAGYARLRGIRVLQERAIANRPSYYDQALGELLDAQSSGKNKKPPPQRQRHWQLEVLRAIRELDKDPRKLPPNKDNRPSGIKKEVRGRLVGVITGMTDSIFEKAWDALRGSREIGYE</sequence>
<dbReference type="KEGG" id="pgis:I6I06_16105"/>
<accession>A0A7T4N261</accession>
<name>A0A7T4N261_9BURK</name>